<dbReference type="EMBL" id="ADAS02000024">
    <property type="protein sequence ID" value="OAV95946.1"/>
    <property type="molecule type" value="Genomic_DNA"/>
</dbReference>
<sequence length="136" mass="14863">MEPLTPTAVPDTNDGIGFSGIDLDPLLVDTKTQTEVNKTMNSQLNRKMEPLTPTAALPDTKNNISSSGIHPDPLLDVESQTEVNKTLDSELNHTILAPPEQSYVSRDECYNSIQKWALENGYAIATARSYPFKGAT</sequence>
<dbReference type="OrthoDB" id="4815524at2759"/>
<evidence type="ECO:0000313" key="4">
    <source>
        <dbReference type="Proteomes" id="UP000005240"/>
    </source>
</evidence>
<dbReference type="AlphaFoldDB" id="A0A0C4EVE9"/>
<reference evidence="3 4" key="3">
    <citation type="journal article" date="2017" name="G3 (Bethesda)">
        <title>Comparative analysis highlights variable genome content of wheat rusts and divergence of the mating loci.</title>
        <authorList>
            <person name="Cuomo C.A."/>
            <person name="Bakkeren G."/>
            <person name="Khalil H.B."/>
            <person name="Panwar V."/>
            <person name="Joly D."/>
            <person name="Linning R."/>
            <person name="Sakthikumar S."/>
            <person name="Song X."/>
            <person name="Adiconis X."/>
            <person name="Fan L."/>
            <person name="Goldberg J.M."/>
            <person name="Levin J.Z."/>
            <person name="Young S."/>
            <person name="Zeng Q."/>
            <person name="Anikster Y."/>
            <person name="Bruce M."/>
            <person name="Wang M."/>
            <person name="Yin C."/>
            <person name="McCallum B."/>
            <person name="Szabo L.J."/>
            <person name="Hulbert S."/>
            <person name="Chen X."/>
            <person name="Fellers J.P."/>
        </authorList>
    </citation>
    <scope>NUCLEOTIDE SEQUENCE</scope>
    <source>
        <strain evidence="3">isolate 1-1 / race 1 (BBBD)</strain>
        <strain evidence="4">Isolate 1-1 / race 1 (BBBD)</strain>
    </source>
</reference>
<protein>
    <submittedName>
        <fullName evidence="2 3">Uncharacterized protein</fullName>
    </submittedName>
</protein>
<proteinExistence type="predicted"/>
<dbReference type="EnsemblFungi" id="PTTG_04782-t43_1">
    <property type="protein sequence ID" value="PTTG_04782-t43_1-p1"/>
    <property type="gene ID" value="PTTG_04782"/>
</dbReference>
<reference evidence="2" key="1">
    <citation type="submission" date="2009-11" db="EMBL/GenBank/DDBJ databases">
        <authorList>
            <consortium name="The Broad Institute Genome Sequencing Platform"/>
            <person name="Ward D."/>
            <person name="Feldgarden M."/>
            <person name="Earl A."/>
            <person name="Young S.K."/>
            <person name="Zeng Q."/>
            <person name="Koehrsen M."/>
            <person name="Alvarado L."/>
            <person name="Berlin A."/>
            <person name="Bochicchio J."/>
            <person name="Borenstein D."/>
            <person name="Chapman S.B."/>
            <person name="Chen Z."/>
            <person name="Engels R."/>
            <person name="Freedman E."/>
            <person name="Gellesch M."/>
            <person name="Goldberg J."/>
            <person name="Griggs A."/>
            <person name="Gujja S."/>
            <person name="Heilman E."/>
            <person name="Heiman D."/>
            <person name="Hepburn T."/>
            <person name="Howarth C."/>
            <person name="Jen D."/>
            <person name="Larson L."/>
            <person name="Lewis B."/>
            <person name="Mehta T."/>
            <person name="Park D."/>
            <person name="Pearson M."/>
            <person name="Roberts A."/>
            <person name="Saif S."/>
            <person name="Shea T."/>
            <person name="Shenoy N."/>
            <person name="Sisk P."/>
            <person name="Stolte C."/>
            <person name="Sykes S."/>
            <person name="Thomson T."/>
            <person name="Walk T."/>
            <person name="White J."/>
            <person name="Yandava C."/>
            <person name="Izard J."/>
            <person name="Baranova O.V."/>
            <person name="Blanton J.M."/>
            <person name="Tanner A.C."/>
            <person name="Dewhirst F.E."/>
            <person name="Haas B."/>
            <person name="Nusbaum C."/>
            <person name="Birren B."/>
        </authorList>
    </citation>
    <scope>NUCLEOTIDE SEQUENCE [LARGE SCALE GENOMIC DNA]</scope>
    <source>
        <strain evidence="2">1-1 BBBD Race 1</strain>
    </source>
</reference>
<organism evidence="2">
    <name type="scientific">Puccinia triticina (isolate 1-1 / race 1 (BBBD))</name>
    <name type="common">Brown leaf rust fungus</name>
    <dbReference type="NCBI Taxonomy" id="630390"/>
    <lineage>
        <taxon>Eukaryota</taxon>
        <taxon>Fungi</taxon>
        <taxon>Dikarya</taxon>
        <taxon>Basidiomycota</taxon>
        <taxon>Pucciniomycotina</taxon>
        <taxon>Pucciniomycetes</taxon>
        <taxon>Pucciniales</taxon>
        <taxon>Pucciniaceae</taxon>
        <taxon>Puccinia</taxon>
    </lineage>
</organism>
<accession>A0A0C4EVE9</accession>
<name>A0A0C4EVE9_PUCT1</name>
<dbReference type="VEuPathDB" id="FungiDB:PTTG_04782"/>
<evidence type="ECO:0000313" key="2">
    <source>
        <dbReference type="EMBL" id="OAV95946.1"/>
    </source>
</evidence>
<evidence type="ECO:0000313" key="3">
    <source>
        <dbReference type="EnsemblFungi" id="PTTG_04782-t43_1-p1"/>
    </source>
</evidence>
<reference evidence="3" key="4">
    <citation type="submission" date="2025-05" db="UniProtKB">
        <authorList>
            <consortium name="EnsemblFungi"/>
        </authorList>
    </citation>
    <scope>IDENTIFICATION</scope>
    <source>
        <strain evidence="3">isolate 1-1 / race 1 (BBBD)</strain>
    </source>
</reference>
<evidence type="ECO:0000256" key="1">
    <source>
        <dbReference type="SAM" id="MobiDB-lite"/>
    </source>
</evidence>
<keyword evidence="4" id="KW-1185">Reference proteome</keyword>
<reference evidence="2" key="2">
    <citation type="submission" date="2016-05" db="EMBL/GenBank/DDBJ databases">
        <title>Comparative analysis highlights variable genome content of wheat rusts and divergence of the mating loci.</title>
        <authorList>
            <person name="Cuomo C.A."/>
            <person name="Bakkeren G."/>
            <person name="Szabo L."/>
            <person name="Khalil H."/>
            <person name="Joly D."/>
            <person name="Goldberg J."/>
            <person name="Young S."/>
            <person name="Zeng Q."/>
            <person name="Fellers J."/>
        </authorList>
    </citation>
    <scope>NUCLEOTIDE SEQUENCE [LARGE SCALE GENOMIC DNA]</scope>
    <source>
        <strain evidence="2">1-1 BBBD Race 1</strain>
    </source>
</reference>
<gene>
    <name evidence="2" type="ORF">PTTG_04782</name>
</gene>
<dbReference type="Proteomes" id="UP000005240">
    <property type="component" value="Unassembled WGS sequence"/>
</dbReference>
<feature type="region of interest" description="Disordered" evidence="1">
    <location>
        <begin position="47"/>
        <end position="73"/>
    </location>
</feature>